<sequence>MRWNSIAAWSRRAGCLAAALLAAASLPLQAEEPLLSSRFMDIAYPSRDAFVKDLLRQRRPADLDAPGARYRAPVVSPVLWQNKEAVVLTQQALLNGQPYHLVVFIVGADNKPLYRGRRYHIECRLAGRYTRQQAIDSCRTQQQGN</sequence>
<evidence type="ECO:0000256" key="1">
    <source>
        <dbReference type="SAM" id="SignalP"/>
    </source>
</evidence>
<dbReference type="STRING" id="584787.GCA_001247655_00839"/>
<evidence type="ECO:0000313" key="3">
    <source>
        <dbReference type="Proteomes" id="UP000268033"/>
    </source>
</evidence>
<protein>
    <submittedName>
        <fullName evidence="2">Uncharacterized protein</fullName>
    </submittedName>
</protein>
<keyword evidence="3" id="KW-1185">Reference proteome</keyword>
<dbReference type="Proteomes" id="UP000268033">
    <property type="component" value="Unassembled WGS sequence"/>
</dbReference>
<comment type="caution">
    <text evidence="2">The sequence shown here is derived from an EMBL/GenBank/DDBJ whole genome shotgun (WGS) entry which is preliminary data.</text>
</comment>
<gene>
    <name evidence="2" type="ORF">EDC28_107274</name>
</gene>
<feature type="chain" id="PRO_5018039016" evidence="1">
    <location>
        <begin position="31"/>
        <end position="145"/>
    </location>
</feature>
<organism evidence="2 3">
    <name type="scientific">Gallaecimonas pentaromativorans</name>
    <dbReference type="NCBI Taxonomy" id="584787"/>
    <lineage>
        <taxon>Bacteria</taxon>
        <taxon>Pseudomonadati</taxon>
        <taxon>Pseudomonadota</taxon>
        <taxon>Gammaproteobacteria</taxon>
        <taxon>Enterobacterales</taxon>
        <taxon>Gallaecimonadaceae</taxon>
        <taxon>Gallaecimonas</taxon>
    </lineage>
</organism>
<name>A0A3N1PAE7_9GAMM</name>
<feature type="signal peptide" evidence="1">
    <location>
        <begin position="1"/>
        <end position="30"/>
    </location>
</feature>
<dbReference type="EMBL" id="RJUL01000007">
    <property type="protein sequence ID" value="ROQ24391.1"/>
    <property type="molecule type" value="Genomic_DNA"/>
</dbReference>
<dbReference type="AlphaFoldDB" id="A0A3N1PAE7"/>
<keyword evidence="1" id="KW-0732">Signal</keyword>
<dbReference type="RefSeq" id="WP_123422069.1">
    <property type="nucleotide sequence ID" value="NZ_RJUL01000007.1"/>
</dbReference>
<reference evidence="2 3" key="1">
    <citation type="submission" date="2018-11" db="EMBL/GenBank/DDBJ databases">
        <title>Genomic Encyclopedia of Type Strains, Phase IV (KMG-IV): sequencing the most valuable type-strain genomes for metagenomic binning, comparative biology and taxonomic classification.</title>
        <authorList>
            <person name="Goeker M."/>
        </authorList>
    </citation>
    <scope>NUCLEOTIDE SEQUENCE [LARGE SCALE GENOMIC DNA]</scope>
    <source>
        <strain evidence="2 3">DSM 21945</strain>
    </source>
</reference>
<accession>A0A3N1PAE7</accession>
<evidence type="ECO:0000313" key="2">
    <source>
        <dbReference type="EMBL" id="ROQ24391.1"/>
    </source>
</evidence>
<proteinExistence type="predicted"/>